<organism evidence="3 4">
    <name type="scientific">Plasmodium cynomolgi (strain B)</name>
    <dbReference type="NCBI Taxonomy" id="1120755"/>
    <lineage>
        <taxon>Eukaryota</taxon>
        <taxon>Sar</taxon>
        <taxon>Alveolata</taxon>
        <taxon>Apicomplexa</taxon>
        <taxon>Aconoidasida</taxon>
        <taxon>Haemosporida</taxon>
        <taxon>Plasmodiidae</taxon>
        <taxon>Plasmodium</taxon>
        <taxon>Plasmodium (Plasmodium)</taxon>
    </lineage>
</organism>
<dbReference type="KEGG" id="pcy:PCYB_124610"/>
<keyword evidence="4" id="KW-1185">Reference proteome</keyword>
<reference evidence="3 4" key="1">
    <citation type="journal article" date="2012" name="Nat. Genet.">
        <title>Plasmodium cynomolgi genome sequences provide insight into Plasmodium vivax and the monkey malaria clade.</title>
        <authorList>
            <person name="Tachibana S."/>
            <person name="Sullivan S.A."/>
            <person name="Kawai S."/>
            <person name="Nakamura S."/>
            <person name="Kim H.R."/>
            <person name="Goto N."/>
            <person name="Arisue N."/>
            <person name="Palacpac N.M.Q."/>
            <person name="Honma H."/>
            <person name="Yagi M."/>
            <person name="Tougan T."/>
            <person name="Katakai Y."/>
            <person name="Kaneko O."/>
            <person name="Mita T."/>
            <person name="Kita K."/>
            <person name="Yasutomi Y."/>
            <person name="Sutton P.L."/>
            <person name="Shakhbatyan R."/>
            <person name="Horii T."/>
            <person name="Yasunaga T."/>
            <person name="Barnwell J.W."/>
            <person name="Escalante A.A."/>
            <person name="Carlton J.M."/>
            <person name="Tanabe K."/>
        </authorList>
    </citation>
    <scope>NUCLEOTIDE SEQUENCE [LARGE SCALE GENOMIC DNA]</scope>
    <source>
        <strain evidence="3 4">B</strain>
    </source>
</reference>
<feature type="domain" description="C2H2-type" evidence="2">
    <location>
        <begin position="710"/>
        <end position="731"/>
    </location>
</feature>
<name>K6UZ24_PLACD</name>
<dbReference type="OrthoDB" id="342064at2759"/>
<gene>
    <name evidence="3" type="ORF">PCYB_124610</name>
</gene>
<feature type="compositionally biased region" description="Basic and acidic residues" evidence="1">
    <location>
        <begin position="61"/>
        <end position="80"/>
    </location>
</feature>
<feature type="compositionally biased region" description="Polar residues" evidence="1">
    <location>
        <begin position="262"/>
        <end position="276"/>
    </location>
</feature>
<dbReference type="Proteomes" id="UP000006319">
    <property type="component" value="Chromosome 12"/>
</dbReference>
<dbReference type="PANTHER" id="PTHR13165">
    <property type="entry name" value="ARSENITE-RESISTANCE PROTEIN 2"/>
    <property type="match status" value="1"/>
</dbReference>
<dbReference type="PhylomeDB" id="K6UZ24"/>
<dbReference type="RefSeq" id="XP_004223842.1">
    <property type="nucleotide sequence ID" value="XM_004223794.1"/>
</dbReference>
<feature type="region of interest" description="Disordered" evidence="1">
    <location>
        <begin position="608"/>
        <end position="633"/>
    </location>
</feature>
<feature type="compositionally biased region" description="Polar residues" evidence="1">
    <location>
        <begin position="618"/>
        <end position="633"/>
    </location>
</feature>
<evidence type="ECO:0000313" key="3">
    <source>
        <dbReference type="EMBL" id="GAB67895.1"/>
    </source>
</evidence>
<sequence length="832" mass="96302">MNEPTDGKANDRKRKKPDENVEEGKDPGKSKKKVEFENDEEYEKYLVSNFKKGSARGSGGDGRHESRRESRRENRREGGRESSPAEDYALSDMIKSFYNEVKKYKTVDDMANEIKRLAIQNIKKNLEIICNNECTSSFFLEKYRVKYINEQAELNVKSAQNYFKEFLILYNSNNFDDFSLEVNTNVEKKAAGEDNEKKEKNGEQGEEAAKQPGEAANQPEEAANQPEEVANQPEEAANQPEEEDPQVMDHAQNSHGDDTNNGERSPNKNQISGKNSHANDEMYKTNTWKEKMKCKIENANENTNVLIKIVNYLASTSLHIDHIPVNIKKFDVIKKLNELNYDVLNANIWDTKANIYFKKHNKTSDLLSALREKPRSVEINGWYLNNVKRNNYNYVDLRICPPICSHVEVIKADYEKAKMLVRKLDASCHIDADLLDRIREEAYIEIRQKKRKLAEGQADGKGGDVADGEAGGVAAQAVAPSNSQNNASGESADQLGDSPIIEIIEENKNLSVTKKLDILIVYLRFVHNFCYYSARKFNTYDEMVRECGYFYLRVNMQNKFYNNLIPVFYENFNVSKLEQYGQHEQEKGWISNSADAFERDERGNYDDVVDGPLAEGYQPNQETNPNEKLPSSSPLHRLKKKYFNDVDSLSEYQLKWLLHFEEEIKDAINANYNEQIEIEKTKEFMNILKNNYILKPSDNPRGDEKSEIRCAKCKKLFNHIKDVPNHIFIKHSQIKLKLITETEAEIMKKYFYEAPHSFHFLFMMEKKYNSGHSKSHLSKNIFKKPKNFKNQNFHLLPNSTRNDYKDFDDPSLNVFENVKQSAPKKSDFYDDT</sequence>
<feature type="compositionally biased region" description="Basic and acidic residues" evidence="1">
    <location>
        <begin position="189"/>
        <end position="209"/>
    </location>
</feature>
<feature type="compositionally biased region" description="Low complexity" evidence="1">
    <location>
        <begin position="210"/>
        <end position="239"/>
    </location>
</feature>
<dbReference type="SMART" id="SM01173">
    <property type="entry name" value="DUF4187"/>
    <property type="match status" value="1"/>
</dbReference>
<proteinExistence type="predicted"/>
<feature type="compositionally biased region" description="Basic and acidic residues" evidence="1">
    <location>
        <begin position="1"/>
        <end position="36"/>
    </location>
</feature>
<dbReference type="GO" id="GO:0031053">
    <property type="term" value="P:primary miRNA processing"/>
    <property type="evidence" value="ECO:0007669"/>
    <property type="project" value="TreeGrafter"/>
</dbReference>
<feature type="region of interest" description="Disordered" evidence="1">
    <location>
        <begin position="1"/>
        <end position="86"/>
    </location>
</feature>
<dbReference type="eggNOG" id="ENOG502SGNJ">
    <property type="taxonomic scope" value="Eukaryota"/>
</dbReference>
<dbReference type="EMBL" id="DF157104">
    <property type="protein sequence ID" value="GAB67895.1"/>
    <property type="molecule type" value="Genomic_DNA"/>
</dbReference>
<dbReference type="InterPro" id="IPR039727">
    <property type="entry name" value="SE/Ars2"/>
</dbReference>
<dbReference type="AlphaFoldDB" id="K6UZ24"/>
<evidence type="ECO:0000259" key="2">
    <source>
        <dbReference type="PROSITE" id="PS00028"/>
    </source>
</evidence>
<protein>
    <recommendedName>
        <fullName evidence="2">C2H2-type domain-containing protein</fullName>
    </recommendedName>
</protein>
<accession>K6UZ24</accession>
<evidence type="ECO:0000256" key="1">
    <source>
        <dbReference type="SAM" id="MobiDB-lite"/>
    </source>
</evidence>
<dbReference type="GO" id="GO:0016604">
    <property type="term" value="C:nuclear body"/>
    <property type="evidence" value="ECO:0007669"/>
    <property type="project" value="TreeGrafter"/>
</dbReference>
<dbReference type="InterPro" id="IPR025239">
    <property type="entry name" value="DUF4187"/>
</dbReference>
<dbReference type="OMA" id="PNHIFIK"/>
<evidence type="ECO:0000313" key="4">
    <source>
        <dbReference type="Proteomes" id="UP000006319"/>
    </source>
</evidence>
<feature type="region of interest" description="Disordered" evidence="1">
    <location>
        <begin position="189"/>
        <end position="281"/>
    </location>
</feature>
<dbReference type="PANTHER" id="PTHR13165:SF0">
    <property type="entry name" value="SERRATE RNA EFFECTOR MOLECULE HOMOLOG"/>
    <property type="match status" value="1"/>
</dbReference>
<dbReference type="GeneID" id="14694268"/>
<dbReference type="PROSITE" id="PS00028">
    <property type="entry name" value="ZINC_FINGER_C2H2_1"/>
    <property type="match status" value="1"/>
</dbReference>
<dbReference type="InterPro" id="IPR013087">
    <property type="entry name" value="Znf_C2H2_type"/>
</dbReference>
<dbReference type="VEuPathDB" id="PlasmoDB:PCYB_124610"/>